<proteinExistence type="inferred from homology"/>
<evidence type="ECO:0000256" key="1">
    <source>
        <dbReference type="ARBA" id="ARBA00010552"/>
    </source>
</evidence>
<dbReference type="PANTHER" id="PTHR11803">
    <property type="entry name" value="2-IMINOBUTANOATE/2-IMINOPROPANOATE DEAMINASE RIDA"/>
    <property type="match status" value="1"/>
</dbReference>
<name>Q7VQT4_BLOFL</name>
<dbReference type="PANTHER" id="PTHR11803:SF39">
    <property type="entry name" value="2-IMINOBUTANOATE_2-IMINOPROPANOATE DEAMINASE"/>
    <property type="match status" value="1"/>
</dbReference>
<dbReference type="InterPro" id="IPR006175">
    <property type="entry name" value="YjgF/YER057c/UK114"/>
</dbReference>
<accession>Q7VQT4</accession>
<evidence type="ECO:0000313" key="3">
    <source>
        <dbReference type="EMBL" id="CAD83559.1"/>
    </source>
</evidence>
<dbReference type="KEGG" id="bfl:Bfl031"/>
<dbReference type="eggNOG" id="COG0251">
    <property type="taxonomic scope" value="Bacteria"/>
</dbReference>
<dbReference type="InterPro" id="IPR035959">
    <property type="entry name" value="RutC-like_sf"/>
</dbReference>
<keyword evidence="4" id="KW-1185">Reference proteome</keyword>
<dbReference type="SUPFAM" id="SSF55298">
    <property type="entry name" value="YjgF-like"/>
    <property type="match status" value="1"/>
</dbReference>
<dbReference type="GO" id="GO:0019239">
    <property type="term" value="F:deaminase activity"/>
    <property type="evidence" value="ECO:0007669"/>
    <property type="project" value="TreeGrafter"/>
</dbReference>
<reference evidence="3 4" key="1">
    <citation type="journal article" date="2003" name="Proc. Natl. Acad. Sci. U.S.A.">
        <title>The genome sequence of Blochmannia floridanus: comparative analysis of reduced genomes.</title>
        <authorList>
            <person name="Gil R."/>
            <person name="Silva F.J."/>
            <person name="Zientz E."/>
            <person name="Delmotte F."/>
            <person name="Gonzalez-Candelas F."/>
            <person name="Latorre A."/>
            <person name="Rausell C."/>
            <person name="Kramerbeek J."/>
            <person name="Gadau J."/>
            <person name="Hoelldobler B."/>
            <person name="van Ham R.C.H.J."/>
            <person name="Gross R."/>
            <person name="Moya A."/>
        </authorList>
    </citation>
    <scope>NUCLEOTIDE SEQUENCE [LARGE SCALE GENOMIC DNA]</scope>
</reference>
<evidence type="ECO:0000313" key="4">
    <source>
        <dbReference type="Proteomes" id="UP000002192"/>
    </source>
</evidence>
<dbReference type="InterPro" id="IPR019897">
    <property type="entry name" value="RidA_CS"/>
</dbReference>
<dbReference type="Gene3D" id="3.30.1330.40">
    <property type="entry name" value="RutC-like"/>
    <property type="match status" value="1"/>
</dbReference>
<protein>
    <submittedName>
        <fullName evidence="3">Translation initiation inhibitor</fullName>
    </submittedName>
</protein>
<gene>
    <name evidence="3" type="primary">yjgF</name>
    <name evidence="3" type="ordered locus">Bfl031</name>
</gene>
<dbReference type="AlphaFoldDB" id="Q7VQT4"/>
<dbReference type="FunFam" id="3.30.1330.40:FF:000001">
    <property type="entry name" value="L-PSP family endoribonuclease"/>
    <property type="match status" value="1"/>
</dbReference>
<dbReference type="PROSITE" id="PS01094">
    <property type="entry name" value="UPF0076"/>
    <property type="match status" value="1"/>
</dbReference>
<dbReference type="Proteomes" id="UP000002192">
    <property type="component" value="Chromosome"/>
</dbReference>
<organism evidence="3 4">
    <name type="scientific">Blochmanniella floridana</name>
    <dbReference type="NCBI Taxonomy" id="203907"/>
    <lineage>
        <taxon>Bacteria</taxon>
        <taxon>Pseudomonadati</taxon>
        <taxon>Pseudomonadota</taxon>
        <taxon>Gammaproteobacteria</taxon>
        <taxon>Enterobacterales</taxon>
        <taxon>Enterobacteriaceae</taxon>
        <taxon>ant endosymbionts</taxon>
        <taxon>Candidatus Blochmanniella</taxon>
    </lineage>
</organism>
<dbReference type="InterPro" id="IPR006056">
    <property type="entry name" value="RidA"/>
</dbReference>
<comment type="subunit">
    <text evidence="2">Homotrimer.</text>
</comment>
<evidence type="ECO:0000256" key="2">
    <source>
        <dbReference type="ARBA" id="ARBA00011233"/>
    </source>
</evidence>
<dbReference type="GO" id="GO:0005829">
    <property type="term" value="C:cytosol"/>
    <property type="evidence" value="ECO:0007669"/>
    <property type="project" value="TreeGrafter"/>
</dbReference>
<dbReference type="NCBIfam" id="TIGR00004">
    <property type="entry name" value="Rid family detoxifying hydrolase"/>
    <property type="match status" value="1"/>
</dbReference>
<sequence length="138" mass="15529">MNNINIINKKKIHAPMGPYTQAIDTGNIIFISGQIPIIPDTGMIPNNIQEQTYQALENIKSIITSKNLIINNIVKTTLFIKNINDLPIINISYEKFFKINLTTINHISILPARSCVEVSKLPNNALIEIEAIAMRFNK</sequence>
<dbReference type="OrthoDB" id="9803101at2"/>
<dbReference type="EMBL" id="BX248583">
    <property type="protein sequence ID" value="CAD83559.1"/>
    <property type="molecule type" value="Genomic_DNA"/>
</dbReference>
<dbReference type="Pfam" id="PF01042">
    <property type="entry name" value="Ribonuc_L-PSP"/>
    <property type="match status" value="1"/>
</dbReference>
<dbReference type="STRING" id="203907.Bfl031"/>
<dbReference type="HOGENOM" id="CLU_100715_7_1_6"/>
<dbReference type="CDD" id="cd00448">
    <property type="entry name" value="YjgF_YER057c_UK114_family"/>
    <property type="match status" value="1"/>
</dbReference>
<comment type="similarity">
    <text evidence="1">Belongs to the RutC family.</text>
</comment>